<accession>A0ACB7ZUC8</accession>
<comment type="caution">
    <text evidence="1">The sequence shown here is derived from an EMBL/GenBank/DDBJ whole genome shotgun (WGS) entry which is preliminary data.</text>
</comment>
<reference evidence="1" key="1">
    <citation type="journal article" date="2021" name="New Phytol.">
        <title>Evolutionary innovations through gain and loss of genes in the ectomycorrhizal Boletales.</title>
        <authorList>
            <person name="Wu G."/>
            <person name="Miyauchi S."/>
            <person name="Morin E."/>
            <person name="Kuo A."/>
            <person name="Drula E."/>
            <person name="Varga T."/>
            <person name="Kohler A."/>
            <person name="Feng B."/>
            <person name="Cao Y."/>
            <person name="Lipzen A."/>
            <person name="Daum C."/>
            <person name="Hundley H."/>
            <person name="Pangilinan J."/>
            <person name="Johnson J."/>
            <person name="Barry K."/>
            <person name="LaButti K."/>
            <person name="Ng V."/>
            <person name="Ahrendt S."/>
            <person name="Min B."/>
            <person name="Choi I.G."/>
            <person name="Park H."/>
            <person name="Plett J.M."/>
            <person name="Magnuson J."/>
            <person name="Spatafora J.W."/>
            <person name="Nagy L.G."/>
            <person name="Henrissat B."/>
            <person name="Grigoriev I.V."/>
            <person name="Yang Z.L."/>
            <person name="Xu J."/>
            <person name="Martin F.M."/>
        </authorList>
    </citation>
    <scope>NUCLEOTIDE SEQUENCE</scope>
    <source>
        <strain evidence="1">ATCC 28755</strain>
    </source>
</reference>
<dbReference type="EMBL" id="MU268513">
    <property type="protein sequence ID" value="KAH7904338.1"/>
    <property type="molecule type" value="Genomic_DNA"/>
</dbReference>
<protein>
    <submittedName>
        <fullName evidence="1">Asp-hemolysin</fullName>
    </submittedName>
</protein>
<evidence type="ECO:0000313" key="2">
    <source>
        <dbReference type="Proteomes" id="UP000790377"/>
    </source>
</evidence>
<gene>
    <name evidence="1" type="ORF">BJ138DRAFT_1166697</name>
</gene>
<sequence>MSDTPNASSQWVVLQITNSLRSRPLKIQNANLIWGKFHQKGNPDIELSPEEIDKIVIPAGSDQSVSSSARESSPAGTEGTIDLYDDTTKICTLYWSCLWVAVGNKFEVRDVNKARGYIVSNGPWNPSGPLGNIRIEVAAKE</sequence>
<organism evidence="1 2">
    <name type="scientific">Hygrophoropsis aurantiaca</name>
    <dbReference type="NCBI Taxonomy" id="72124"/>
    <lineage>
        <taxon>Eukaryota</taxon>
        <taxon>Fungi</taxon>
        <taxon>Dikarya</taxon>
        <taxon>Basidiomycota</taxon>
        <taxon>Agaricomycotina</taxon>
        <taxon>Agaricomycetes</taxon>
        <taxon>Agaricomycetidae</taxon>
        <taxon>Boletales</taxon>
        <taxon>Coniophorineae</taxon>
        <taxon>Hygrophoropsidaceae</taxon>
        <taxon>Hygrophoropsis</taxon>
    </lineage>
</organism>
<dbReference type="Proteomes" id="UP000790377">
    <property type="component" value="Unassembled WGS sequence"/>
</dbReference>
<proteinExistence type="predicted"/>
<keyword evidence="2" id="KW-1185">Reference proteome</keyword>
<evidence type="ECO:0000313" key="1">
    <source>
        <dbReference type="EMBL" id="KAH7904338.1"/>
    </source>
</evidence>
<name>A0ACB7ZUC8_9AGAM</name>